<dbReference type="EMBL" id="HE573027">
    <property type="protein sequence ID" value="CCC52788.1"/>
    <property type="molecule type" value="Genomic_DNA"/>
</dbReference>
<reference evidence="2" key="1">
    <citation type="journal article" date="2012" name="Proc. Natl. Acad. Sci. U.S.A.">
        <title>Antigenic diversity is generated by distinct evolutionary mechanisms in African trypanosome species.</title>
        <authorList>
            <person name="Jackson A.P."/>
            <person name="Berry A."/>
            <person name="Aslett M."/>
            <person name="Allison H.C."/>
            <person name="Burton P."/>
            <person name="Vavrova-Anderson J."/>
            <person name="Brown R."/>
            <person name="Browne H."/>
            <person name="Corton N."/>
            <person name="Hauser H."/>
            <person name="Gamble J."/>
            <person name="Gilderthorp R."/>
            <person name="Marcello L."/>
            <person name="McQuillan J."/>
            <person name="Otto T.D."/>
            <person name="Quail M.A."/>
            <person name="Sanders M.J."/>
            <person name="van Tonder A."/>
            <person name="Ginger M.L."/>
            <person name="Field M.C."/>
            <person name="Barry J.D."/>
            <person name="Hertz-Fowler C."/>
            <person name="Berriman M."/>
        </authorList>
    </citation>
    <scope>NUCLEOTIDE SEQUENCE</scope>
    <source>
        <strain evidence="2">Y486</strain>
    </source>
</reference>
<evidence type="ECO:0000313" key="2">
    <source>
        <dbReference type="EMBL" id="CCC52788.1"/>
    </source>
</evidence>
<evidence type="ECO:0008006" key="3">
    <source>
        <dbReference type="Google" id="ProtNLM"/>
    </source>
</evidence>
<gene>
    <name evidence="2" type="ORF">TVY486_1102730</name>
</gene>
<organism evidence="2">
    <name type="scientific">Trypanosoma vivax (strain Y486)</name>
    <dbReference type="NCBI Taxonomy" id="1055687"/>
    <lineage>
        <taxon>Eukaryota</taxon>
        <taxon>Discoba</taxon>
        <taxon>Euglenozoa</taxon>
        <taxon>Kinetoplastea</taxon>
        <taxon>Metakinetoplastina</taxon>
        <taxon>Trypanosomatida</taxon>
        <taxon>Trypanosomatidae</taxon>
        <taxon>Trypanosoma</taxon>
        <taxon>Duttonella</taxon>
    </lineage>
</organism>
<dbReference type="OMA" id="HWPYSDA"/>
<dbReference type="VEuPathDB" id="TriTrypDB:TvY486_1102730"/>
<protein>
    <recommendedName>
        <fullName evidence="3">Nucleoporin</fullName>
    </recommendedName>
</protein>
<feature type="region of interest" description="Disordered" evidence="1">
    <location>
        <begin position="1"/>
        <end position="20"/>
    </location>
</feature>
<proteinExistence type="predicted"/>
<dbReference type="AlphaFoldDB" id="G0UAF5"/>
<sequence>MVKQRAKKATASSSAASSSAAAARAAKANVERAELEKWLEANDPLYDRSGAPPITISELLSSKLAHKTFQKTGMAETPYDWSKFRGILEARTSTSPRWFMQLREEDLLVEGGLEGVTVDCIVIAEASVPTLSPAHYIVKLHLPFSDLEDNAPERILPIEGQGMNWKRVVKDNGDDINAFLLQKRESNTAMHFGFGAAATASAASSAPSPPPGGFSFGFGATPAFGSGTTTTNNDVASVCGVNGPFNFGFGAAPSTTAQNATPLPTAPPAIAFGFGSAPVSADCVVADASKSGNTNSLDLDPSTSVTPLKPSEILFALWSTRRLADMAKSLKSGSRVVREDFKPGTTAPSIKLVLQNDLKDDVSKAVWHLILNKVFAKNCNKIQEVDRWIESCPVYEEHLTSAMQRFRANYVREVAESSEEFRKLYDDCHGAMETELSRIVEVRRKIVERELLCIEEILQLIKEKKIAEKQTFRLLKYYAANDVMRFRPFGKVSGVSEMGESADVCDPPAPVIVNPFAAQQH</sequence>
<name>G0UAF5_TRYVY</name>
<feature type="compositionally biased region" description="Low complexity" evidence="1">
    <location>
        <begin position="9"/>
        <end position="20"/>
    </location>
</feature>
<evidence type="ECO:0000256" key="1">
    <source>
        <dbReference type="SAM" id="MobiDB-lite"/>
    </source>
</evidence>
<accession>G0UAF5</accession>